<dbReference type="InterPro" id="IPR058240">
    <property type="entry name" value="rSAM_sf"/>
</dbReference>
<proteinExistence type="predicted"/>
<evidence type="ECO:0000313" key="3">
    <source>
        <dbReference type="Proteomes" id="UP000005435"/>
    </source>
</evidence>
<dbReference type="Gene3D" id="2.30.42.10">
    <property type="match status" value="1"/>
</dbReference>
<dbReference type="PROSITE" id="PS50106">
    <property type="entry name" value="PDZ"/>
    <property type="match status" value="1"/>
</dbReference>
<dbReference type="EMBL" id="CP003065">
    <property type="protein sequence ID" value="AEV69090.1"/>
    <property type="molecule type" value="Genomic_DNA"/>
</dbReference>
<protein>
    <submittedName>
        <fullName evidence="2">Fe-S oxidoreductase</fullName>
    </submittedName>
</protein>
<keyword evidence="3" id="KW-1185">Reference proteome</keyword>
<dbReference type="InterPro" id="IPR001478">
    <property type="entry name" value="PDZ"/>
</dbReference>
<dbReference type="InterPro" id="IPR013785">
    <property type="entry name" value="Aldolase_TIM"/>
</dbReference>
<dbReference type="STRING" id="720554.Clocl_2520"/>
<dbReference type="Pfam" id="PF17820">
    <property type="entry name" value="PDZ_6"/>
    <property type="match status" value="1"/>
</dbReference>
<dbReference type="Proteomes" id="UP000005435">
    <property type="component" value="Chromosome"/>
</dbReference>
<dbReference type="AlphaFoldDB" id="G8M0K9"/>
<feature type="domain" description="PDZ" evidence="1">
    <location>
        <begin position="1"/>
        <end position="71"/>
    </location>
</feature>
<dbReference type="InterPro" id="IPR007549">
    <property type="entry name" value="DUF512"/>
</dbReference>
<organism evidence="2 3">
    <name type="scientific">Acetivibrio clariflavus (strain DSM 19732 / NBRC 101661 / EBR45)</name>
    <name type="common">Clostridium clariflavum</name>
    <dbReference type="NCBI Taxonomy" id="720554"/>
    <lineage>
        <taxon>Bacteria</taxon>
        <taxon>Bacillati</taxon>
        <taxon>Bacillota</taxon>
        <taxon>Clostridia</taxon>
        <taxon>Eubacteriales</taxon>
        <taxon>Oscillospiraceae</taxon>
        <taxon>Acetivibrio</taxon>
    </lineage>
</organism>
<dbReference type="KEGG" id="ccl:Clocl_2520"/>
<reference evidence="3" key="1">
    <citation type="submission" date="2011-12" db="EMBL/GenBank/DDBJ databases">
        <title>Complete sequence of Clostridium clariflavum DSM 19732.</title>
        <authorList>
            <consortium name="US DOE Joint Genome Institute"/>
            <person name="Lucas S."/>
            <person name="Han J."/>
            <person name="Lapidus A."/>
            <person name="Cheng J.-F."/>
            <person name="Goodwin L."/>
            <person name="Pitluck S."/>
            <person name="Peters L."/>
            <person name="Teshima H."/>
            <person name="Detter J.C."/>
            <person name="Han C."/>
            <person name="Tapia R."/>
            <person name="Land M."/>
            <person name="Hauser L."/>
            <person name="Kyrpides N."/>
            <person name="Ivanova N."/>
            <person name="Pagani I."/>
            <person name="Kitzmiller T."/>
            <person name="Lynd L."/>
            <person name="Izquierdo J."/>
            <person name="Woyke T."/>
        </authorList>
    </citation>
    <scope>NUCLEOTIDE SEQUENCE [LARGE SCALE GENOMIC DNA]</scope>
    <source>
        <strain evidence="3">DSM 19732 / NBRC 101661 / EBR45</strain>
    </source>
</reference>
<evidence type="ECO:0000259" key="1">
    <source>
        <dbReference type="PROSITE" id="PS50106"/>
    </source>
</evidence>
<reference evidence="2 3" key="2">
    <citation type="journal article" date="2012" name="Stand. Genomic Sci.">
        <title>Complete Genome Sequence of Clostridium clariflavum DSM 19732.</title>
        <authorList>
            <person name="Izquierdo J.A."/>
            <person name="Goodwin L."/>
            <person name="Davenport K.W."/>
            <person name="Teshima H."/>
            <person name="Bruce D."/>
            <person name="Detter C."/>
            <person name="Tapia R."/>
            <person name="Han S."/>
            <person name="Land M."/>
            <person name="Hauser L."/>
            <person name="Jeffries C.D."/>
            <person name="Han J."/>
            <person name="Pitluck S."/>
            <person name="Nolan M."/>
            <person name="Chen A."/>
            <person name="Huntemann M."/>
            <person name="Mavromatis K."/>
            <person name="Mikhailova N."/>
            <person name="Liolios K."/>
            <person name="Woyke T."/>
            <person name="Lynd L.R."/>
        </authorList>
    </citation>
    <scope>NUCLEOTIDE SEQUENCE [LARGE SCALE GENOMIC DNA]</scope>
    <source>
        <strain evidence="3">DSM 19732 / NBRC 101661 / EBR45</strain>
    </source>
</reference>
<dbReference type="RefSeq" id="WP_014255655.1">
    <property type="nucleotide sequence ID" value="NC_016627.1"/>
</dbReference>
<accession>G8M0K9</accession>
<dbReference type="Gene3D" id="3.20.20.70">
    <property type="entry name" value="Aldolase class I"/>
    <property type="match status" value="1"/>
</dbReference>
<evidence type="ECO:0000313" key="2">
    <source>
        <dbReference type="EMBL" id="AEV69090.1"/>
    </source>
</evidence>
<sequence length="456" mass="52126">MKERIIPVKNILPGSIAEEAGIEAGDMILSINGEKIRDIFDYQFLITNENLMVEILKQDGEVWEIEIEKDEYEDLGIEFENMMLDDAKSCNNKCIFCFIDQLPKGMRDTLYFKDDDSRLSFFMGNYVTLTNMSFDDIDRIIKYKMSPINVSVHTTNPDLRVFMLKNKKAGDVVTKIKRLIDGGIEVNCQIVLCRDINDEEELDRTINELGYLYPGVKSISVVPVGITKYRDGLTSLEPYDSESSLKVINQVEAWQKKFKEQFGSRVVYIADEFYIMAGKDIPDYEEYEDFPQIENGVGLIAQLKKEFEEALEQLDSEFECEGKKHNTAKDSSLKKEMRNISIATGVSPYSYIKEMAGVLENRFKNININVYKIENNFFGKNVTVTGLLTGQDLIEQLKNKELGDELLISRSMLKAGEDILLDDYSVTDLEQKLKVKITVVDNDGKDFIVKVLGKVL</sequence>
<dbReference type="OrthoDB" id="9774724at2"/>
<dbReference type="InterPro" id="IPR045375">
    <property type="entry name" value="Put_radical_SAM-like_N"/>
</dbReference>
<name>G8M0K9_ACECE</name>
<dbReference type="InterPro" id="IPR041489">
    <property type="entry name" value="PDZ_6"/>
</dbReference>
<dbReference type="InterPro" id="IPR036034">
    <property type="entry name" value="PDZ_sf"/>
</dbReference>
<dbReference type="Pfam" id="PF19238">
    <property type="entry name" value="Radical_SAM_2"/>
    <property type="match status" value="1"/>
</dbReference>
<dbReference type="HOGENOM" id="CLU_037396_0_0_9"/>
<dbReference type="SUPFAM" id="SSF50156">
    <property type="entry name" value="PDZ domain-like"/>
    <property type="match status" value="1"/>
</dbReference>
<gene>
    <name evidence="2" type="ordered locus">Clocl_2520</name>
</gene>
<dbReference type="SUPFAM" id="SSF102114">
    <property type="entry name" value="Radical SAM enzymes"/>
    <property type="match status" value="1"/>
</dbReference>
<dbReference type="Pfam" id="PF04459">
    <property type="entry name" value="DUF512"/>
    <property type="match status" value="1"/>
</dbReference>
<dbReference type="eggNOG" id="COG1625">
    <property type="taxonomic scope" value="Bacteria"/>
</dbReference>